<accession>A0A3N0Y4C2</accession>
<comment type="caution">
    <text evidence="1">The sequence shown here is derived from an EMBL/GenBank/DDBJ whole genome shotgun (WGS) entry which is preliminary data.</text>
</comment>
<dbReference type="Proteomes" id="UP000281406">
    <property type="component" value="Unassembled WGS sequence"/>
</dbReference>
<name>A0A3N0Y4C2_ANAGA</name>
<dbReference type="OrthoDB" id="416585at2759"/>
<sequence>MVILLNCITLGMYEPCEDIDCTSERCHILQQEEYSVRHRSLKKAPWAYNLNRHVASARGSVIKVQAKQTDYKGGHPSARAPASQ</sequence>
<evidence type="ECO:0000313" key="1">
    <source>
        <dbReference type="EMBL" id="ROL41042.1"/>
    </source>
</evidence>
<dbReference type="AlphaFoldDB" id="A0A3N0Y4C2"/>
<organism evidence="1 2">
    <name type="scientific">Anabarilius grahami</name>
    <name type="common">Kanglang fish</name>
    <name type="synonym">Barilius grahami</name>
    <dbReference type="NCBI Taxonomy" id="495550"/>
    <lineage>
        <taxon>Eukaryota</taxon>
        <taxon>Metazoa</taxon>
        <taxon>Chordata</taxon>
        <taxon>Craniata</taxon>
        <taxon>Vertebrata</taxon>
        <taxon>Euteleostomi</taxon>
        <taxon>Actinopterygii</taxon>
        <taxon>Neopterygii</taxon>
        <taxon>Teleostei</taxon>
        <taxon>Ostariophysi</taxon>
        <taxon>Cypriniformes</taxon>
        <taxon>Xenocyprididae</taxon>
        <taxon>Xenocypridinae</taxon>
        <taxon>Xenocypridinae incertae sedis</taxon>
        <taxon>Anabarilius</taxon>
    </lineage>
</organism>
<evidence type="ECO:0000313" key="2">
    <source>
        <dbReference type="Proteomes" id="UP000281406"/>
    </source>
</evidence>
<reference evidence="1 2" key="1">
    <citation type="submission" date="2018-10" db="EMBL/GenBank/DDBJ databases">
        <title>Genome assembly for a Yunnan-Guizhou Plateau 3E fish, Anabarilius grahami (Regan), and its evolutionary and genetic applications.</title>
        <authorList>
            <person name="Jiang W."/>
        </authorList>
    </citation>
    <scope>NUCLEOTIDE SEQUENCE [LARGE SCALE GENOMIC DNA]</scope>
    <source>
        <strain evidence="1">AG-KIZ</strain>
        <tissue evidence="1">Muscle</tissue>
    </source>
</reference>
<proteinExistence type="predicted"/>
<keyword evidence="2" id="KW-1185">Reference proteome</keyword>
<protein>
    <submittedName>
        <fullName evidence="1">Voltage-dependent T-type calcium channel subunit alpha-1I</fullName>
    </submittedName>
</protein>
<gene>
    <name evidence="1" type="ORF">DPX16_22363</name>
</gene>
<dbReference type="EMBL" id="RJVU01052801">
    <property type="protein sequence ID" value="ROL41042.1"/>
    <property type="molecule type" value="Genomic_DNA"/>
</dbReference>